<gene>
    <name evidence="1" type="ORF">UU35_C0007G0096</name>
</gene>
<proteinExistence type="predicted"/>
<sequence length="101" mass="12229">MSERSFGNERNFEMSETVEVVLKEAFGLRKEYEGEQAIWKALDTFRIKDRRERIRLFRLIKPVFARRVIEEKENERLEKEGRFAMMLEEAAEAERQMPQDE</sequence>
<dbReference type="AlphaFoldDB" id="A0A0G0WR39"/>
<accession>A0A0G0WR39</accession>
<reference evidence="1 2" key="1">
    <citation type="journal article" date="2015" name="Nature">
        <title>rRNA introns, odd ribosomes, and small enigmatic genomes across a large radiation of phyla.</title>
        <authorList>
            <person name="Brown C.T."/>
            <person name="Hug L.A."/>
            <person name="Thomas B.C."/>
            <person name="Sharon I."/>
            <person name="Castelle C.J."/>
            <person name="Singh A."/>
            <person name="Wilkins M.J."/>
            <person name="Williams K.H."/>
            <person name="Banfield J.F."/>
        </authorList>
    </citation>
    <scope>NUCLEOTIDE SEQUENCE [LARGE SCALE GENOMIC DNA]</scope>
</reference>
<organism evidence="1 2">
    <name type="scientific">Candidatus Uhrbacteria bacterium GW2011_GWC2_41_11</name>
    <dbReference type="NCBI Taxonomy" id="1618985"/>
    <lineage>
        <taxon>Bacteria</taxon>
        <taxon>Candidatus Uhriibacteriota</taxon>
    </lineage>
</organism>
<name>A0A0G0WR39_9BACT</name>
<dbReference type="EMBL" id="LCAH01000007">
    <property type="protein sequence ID" value="KKR86950.1"/>
    <property type="molecule type" value="Genomic_DNA"/>
</dbReference>
<dbReference type="Proteomes" id="UP000034616">
    <property type="component" value="Unassembled WGS sequence"/>
</dbReference>
<comment type="caution">
    <text evidence="1">The sequence shown here is derived from an EMBL/GenBank/DDBJ whole genome shotgun (WGS) entry which is preliminary data.</text>
</comment>
<evidence type="ECO:0000313" key="1">
    <source>
        <dbReference type="EMBL" id="KKR86950.1"/>
    </source>
</evidence>
<evidence type="ECO:0000313" key="2">
    <source>
        <dbReference type="Proteomes" id="UP000034616"/>
    </source>
</evidence>
<protein>
    <submittedName>
        <fullName evidence="1">Uncharacterized protein</fullName>
    </submittedName>
</protein>